<evidence type="ECO:0000256" key="3">
    <source>
        <dbReference type="SAM" id="MobiDB-lite"/>
    </source>
</evidence>
<name>A0A2R6RI92_9APHY</name>
<evidence type="ECO:0000259" key="4">
    <source>
        <dbReference type="Pfam" id="PF00808"/>
    </source>
</evidence>
<dbReference type="OrthoDB" id="636685at2759"/>
<organism evidence="5 6">
    <name type="scientific">Hermanssonia centrifuga</name>
    <dbReference type="NCBI Taxonomy" id="98765"/>
    <lineage>
        <taxon>Eukaryota</taxon>
        <taxon>Fungi</taxon>
        <taxon>Dikarya</taxon>
        <taxon>Basidiomycota</taxon>
        <taxon>Agaricomycotina</taxon>
        <taxon>Agaricomycetes</taxon>
        <taxon>Polyporales</taxon>
        <taxon>Meruliaceae</taxon>
        <taxon>Hermanssonia</taxon>
    </lineage>
</organism>
<evidence type="ECO:0000313" key="6">
    <source>
        <dbReference type="Proteomes" id="UP000186601"/>
    </source>
</evidence>
<feature type="region of interest" description="Disordered" evidence="3">
    <location>
        <begin position="161"/>
        <end position="228"/>
    </location>
</feature>
<dbReference type="GO" id="GO:0008623">
    <property type="term" value="C:CHRAC"/>
    <property type="evidence" value="ECO:0007669"/>
    <property type="project" value="TreeGrafter"/>
</dbReference>
<evidence type="ECO:0000256" key="2">
    <source>
        <dbReference type="ARBA" id="ARBA00023242"/>
    </source>
</evidence>
<feature type="compositionally biased region" description="Acidic residues" evidence="3">
    <location>
        <begin position="209"/>
        <end position="219"/>
    </location>
</feature>
<feature type="region of interest" description="Disordered" evidence="3">
    <location>
        <begin position="1"/>
        <end position="78"/>
    </location>
</feature>
<gene>
    <name evidence="5" type="ORF">PHLCEN_2v2890</name>
</gene>
<dbReference type="PANTHER" id="PTHR10252">
    <property type="entry name" value="HISTONE-LIKE TRANSCRIPTION FACTOR CCAAT-RELATED"/>
    <property type="match status" value="1"/>
</dbReference>
<comment type="caution">
    <text evidence="5">The sequence shown here is derived from an EMBL/GenBank/DDBJ whole genome shotgun (WGS) entry which is preliminary data.</text>
</comment>
<dbReference type="PANTHER" id="PTHR10252:SF54">
    <property type="entry name" value="CHROMATIN ACCESSIBILITY COMPLEX PROTEIN 1"/>
    <property type="match status" value="1"/>
</dbReference>
<dbReference type="InterPro" id="IPR050568">
    <property type="entry name" value="Transcr_DNA_Rep_Reg"/>
</dbReference>
<protein>
    <recommendedName>
        <fullName evidence="4">Transcription factor CBF/NF-Y/archaeal histone domain-containing protein</fullName>
    </recommendedName>
</protein>
<keyword evidence="2" id="KW-0539">Nucleus</keyword>
<dbReference type="Gene3D" id="1.10.20.10">
    <property type="entry name" value="Histone, subunit A"/>
    <property type="match status" value="1"/>
</dbReference>
<comment type="subcellular location">
    <subcellularLocation>
        <location evidence="1">Nucleus</location>
    </subcellularLocation>
</comment>
<feature type="domain" description="Transcription factor CBF/NF-Y/archaeal histone" evidence="4">
    <location>
        <begin position="93"/>
        <end position="153"/>
    </location>
</feature>
<dbReference type="STRING" id="98765.A0A2R6RI92"/>
<dbReference type="InterPro" id="IPR003958">
    <property type="entry name" value="CBFA_NFYB_domain"/>
</dbReference>
<dbReference type="AlphaFoldDB" id="A0A2R6RI92"/>
<sequence length="228" mass="25083">MSTGDSLLDEDVQIPDHLPPPSSSPASSPSSPDDELPDAAEDAHTGNDDEIPPDTLDASSHAEPQLESTAPVKKARTKEGAAATLVNVPGKSFFPVSRVQKILKADKELPMVSREAVLLISLATEEFIKRVSEASHRLAQREKRMTVQRRDIEIIPWQEPVLPNPARRKPKALEEPDSQLDDSEARSRTMLDQFVVRGTGKESQVQREGEEEADDDVVMNEDGTMNMV</sequence>
<proteinExistence type="predicted"/>
<dbReference type="GO" id="GO:0006261">
    <property type="term" value="P:DNA-templated DNA replication"/>
    <property type="evidence" value="ECO:0007669"/>
    <property type="project" value="TreeGrafter"/>
</dbReference>
<dbReference type="Proteomes" id="UP000186601">
    <property type="component" value="Unassembled WGS sequence"/>
</dbReference>
<dbReference type="EMBL" id="MLYV02000256">
    <property type="protein sequence ID" value="PSS29742.1"/>
    <property type="molecule type" value="Genomic_DNA"/>
</dbReference>
<dbReference type="SUPFAM" id="SSF47113">
    <property type="entry name" value="Histone-fold"/>
    <property type="match status" value="1"/>
</dbReference>
<dbReference type="InterPro" id="IPR009072">
    <property type="entry name" value="Histone-fold"/>
</dbReference>
<dbReference type="GO" id="GO:0046982">
    <property type="term" value="F:protein heterodimerization activity"/>
    <property type="evidence" value="ECO:0007669"/>
    <property type="project" value="InterPro"/>
</dbReference>
<evidence type="ECO:0000313" key="5">
    <source>
        <dbReference type="EMBL" id="PSS29742.1"/>
    </source>
</evidence>
<keyword evidence="6" id="KW-1185">Reference proteome</keyword>
<reference evidence="5 6" key="1">
    <citation type="submission" date="2018-02" db="EMBL/GenBank/DDBJ databases">
        <title>Genome sequence of the basidiomycete white-rot fungus Phlebia centrifuga.</title>
        <authorList>
            <person name="Granchi Z."/>
            <person name="Peng M."/>
            <person name="de Vries R.P."/>
            <person name="Hilden K."/>
            <person name="Makela M.R."/>
            <person name="Grigoriev I."/>
            <person name="Riley R."/>
        </authorList>
    </citation>
    <scope>NUCLEOTIDE SEQUENCE [LARGE SCALE GENOMIC DNA]</scope>
    <source>
        <strain evidence="5 6">FBCC195</strain>
    </source>
</reference>
<accession>A0A2R6RI92</accession>
<dbReference type="Pfam" id="PF00808">
    <property type="entry name" value="CBFD_NFYB_HMF"/>
    <property type="match status" value="1"/>
</dbReference>
<evidence type="ECO:0000256" key="1">
    <source>
        <dbReference type="ARBA" id="ARBA00004123"/>
    </source>
</evidence>